<evidence type="ECO:0000313" key="1">
    <source>
        <dbReference type="EMBL" id="PRR68980.1"/>
    </source>
</evidence>
<dbReference type="Proteomes" id="UP000239430">
    <property type="component" value="Unassembled WGS sequence"/>
</dbReference>
<dbReference type="AlphaFoldDB" id="A0A9X7P4T3"/>
<gene>
    <name evidence="1" type="ORF">MOST_32620</name>
</gene>
<keyword evidence="2" id="KW-1185">Reference proteome</keyword>
<dbReference type="EMBL" id="PVXL01000078">
    <property type="protein sequence ID" value="PRR68980.1"/>
    <property type="molecule type" value="Genomic_DNA"/>
</dbReference>
<evidence type="ECO:0000313" key="2">
    <source>
        <dbReference type="Proteomes" id="UP000239430"/>
    </source>
</evidence>
<organism evidence="1 2">
    <name type="scientific">Neomoorella stamsii</name>
    <dbReference type="NCBI Taxonomy" id="1266720"/>
    <lineage>
        <taxon>Bacteria</taxon>
        <taxon>Bacillati</taxon>
        <taxon>Bacillota</taxon>
        <taxon>Clostridia</taxon>
        <taxon>Neomoorellales</taxon>
        <taxon>Neomoorellaceae</taxon>
        <taxon>Neomoorella</taxon>
    </lineage>
</organism>
<comment type="caution">
    <text evidence="1">The sequence shown here is derived from an EMBL/GenBank/DDBJ whole genome shotgun (WGS) entry which is preliminary data.</text>
</comment>
<dbReference type="RefSeq" id="WP_277995704.1">
    <property type="nucleotide sequence ID" value="NZ_PVXL01000078.1"/>
</dbReference>
<proteinExistence type="predicted"/>
<protein>
    <submittedName>
        <fullName evidence="1">Uncharacterized protein</fullName>
    </submittedName>
</protein>
<name>A0A9X7P4T3_9FIRM</name>
<reference evidence="1 2" key="1">
    <citation type="submission" date="2018-03" db="EMBL/GenBank/DDBJ databases">
        <title>Genome sequence of Moorella stamsii DSM 26217.</title>
        <authorList>
            <person name="Poehlein A."/>
            <person name="Daniel R."/>
        </authorList>
    </citation>
    <scope>NUCLEOTIDE SEQUENCE [LARGE SCALE GENOMIC DNA]</scope>
    <source>
        <strain evidence="2">DSM 26217</strain>
    </source>
</reference>
<sequence length="43" mass="4702">MKKVQGIAASVLAVGMLLASPVWAAENRRPLFKQWASVAEYGR</sequence>
<accession>A0A9X7P4T3</accession>